<keyword evidence="2" id="KW-0732">Signal</keyword>
<dbReference type="CDD" id="cd01450">
    <property type="entry name" value="vWFA_subfamily_ECM"/>
    <property type="match status" value="1"/>
</dbReference>
<feature type="chain" id="PRO_5036204512" evidence="2">
    <location>
        <begin position="22"/>
        <end position="1713"/>
    </location>
</feature>
<feature type="domain" description="VWFA" evidence="3">
    <location>
        <begin position="654"/>
        <end position="828"/>
    </location>
</feature>
<protein>
    <submittedName>
        <fullName evidence="4">(pine wood nematode) hypothetical protein</fullName>
    </submittedName>
</protein>
<dbReference type="Proteomes" id="UP000582659">
    <property type="component" value="Unassembled WGS sequence"/>
</dbReference>
<dbReference type="EMBL" id="CAJFDI010000001">
    <property type="protein sequence ID" value="CAD5209329.1"/>
    <property type="molecule type" value="Genomic_DNA"/>
</dbReference>
<comment type="caution">
    <text evidence="4">The sequence shown here is derived from an EMBL/GenBank/DDBJ whole genome shotgun (WGS) entry which is preliminary data.</text>
</comment>
<feature type="domain" description="VWFA" evidence="3">
    <location>
        <begin position="852"/>
        <end position="980"/>
    </location>
</feature>
<dbReference type="OrthoDB" id="6132182at2759"/>
<dbReference type="Gene3D" id="3.40.50.410">
    <property type="entry name" value="von Willebrand factor, type A domain"/>
    <property type="match status" value="6"/>
</dbReference>
<keyword evidence="5" id="KW-1185">Reference proteome</keyword>
<proteinExistence type="predicted"/>
<feature type="domain" description="VWFA" evidence="3">
    <location>
        <begin position="1058"/>
        <end position="1231"/>
    </location>
</feature>
<dbReference type="InterPro" id="IPR002035">
    <property type="entry name" value="VWF_A"/>
</dbReference>
<dbReference type="Pfam" id="PF00092">
    <property type="entry name" value="VWA"/>
    <property type="match status" value="6"/>
</dbReference>
<evidence type="ECO:0000256" key="2">
    <source>
        <dbReference type="SAM" id="SignalP"/>
    </source>
</evidence>
<feature type="domain" description="VWFA" evidence="3">
    <location>
        <begin position="30"/>
        <end position="220"/>
    </location>
</feature>
<organism evidence="4 5">
    <name type="scientific">Bursaphelenchus xylophilus</name>
    <name type="common">Pinewood nematode worm</name>
    <name type="synonym">Aphelenchoides xylophilus</name>
    <dbReference type="NCBI Taxonomy" id="6326"/>
    <lineage>
        <taxon>Eukaryota</taxon>
        <taxon>Metazoa</taxon>
        <taxon>Ecdysozoa</taxon>
        <taxon>Nematoda</taxon>
        <taxon>Chromadorea</taxon>
        <taxon>Rhabditida</taxon>
        <taxon>Tylenchina</taxon>
        <taxon>Tylenchomorpha</taxon>
        <taxon>Aphelenchoidea</taxon>
        <taxon>Aphelenchoididae</taxon>
        <taxon>Bursaphelenchus</taxon>
    </lineage>
</organism>
<dbReference type="EMBL" id="CAJFCV020000001">
    <property type="protein sequence ID" value="CAG9084277.1"/>
    <property type="molecule type" value="Genomic_DNA"/>
</dbReference>
<dbReference type="PROSITE" id="PS50234">
    <property type="entry name" value="VWFA"/>
    <property type="match status" value="6"/>
</dbReference>
<evidence type="ECO:0000259" key="3">
    <source>
        <dbReference type="PROSITE" id="PS50234"/>
    </source>
</evidence>
<evidence type="ECO:0000313" key="5">
    <source>
        <dbReference type="Proteomes" id="UP000659654"/>
    </source>
</evidence>
<feature type="signal peptide" evidence="2">
    <location>
        <begin position="1"/>
        <end position="21"/>
    </location>
</feature>
<dbReference type="Proteomes" id="UP000659654">
    <property type="component" value="Unassembled WGS sequence"/>
</dbReference>
<accession>A0A7I8XC22</accession>
<dbReference type="InterPro" id="IPR050525">
    <property type="entry name" value="ECM_Assembly_Org"/>
</dbReference>
<evidence type="ECO:0000256" key="1">
    <source>
        <dbReference type="SAM" id="MobiDB-lite"/>
    </source>
</evidence>
<dbReference type="InterPro" id="IPR036465">
    <property type="entry name" value="vWFA_dom_sf"/>
</dbReference>
<reference evidence="4" key="1">
    <citation type="submission" date="2020-09" db="EMBL/GenBank/DDBJ databases">
        <authorList>
            <person name="Kikuchi T."/>
        </authorList>
    </citation>
    <scope>NUCLEOTIDE SEQUENCE</scope>
    <source>
        <strain evidence="4">Ka4C1</strain>
    </source>
</reference>
<sequence>MRNKHHYVFLVVLASFYVVSSQQCERTPVKVLVVFDITLGDGKVFSSKKGITEEVLRHIDAVGKGREINYGFIAYHSHAVVLSSLKSNKSKSLDVIISHINGIRPRPGFKSSVGNSINAAVDHIAQQTNIGGHNIIILVSNGDESEEVDNLVMAVKRLWSLNIELFAITDPSSLYLSTLLAKNRKNVFSAPSDFPHLLKAIDSSIKTCLEDVQPNGLQRIPYFETSAPLRSKLLPESYGAHCGPELKVTFLNILGNAKDKVSTFFTDFLGNRGVNIVTVSSASESIAHIIQDEVDHLKEWKGQKILIIFNQKTTRSSWGEILETYHALEANNILTIIGNPYRSLENEMKIYAGKKGFVIFETEKFLSTVVGYTEKCAKNKNSAGSKNGNDNRFTKQATSTTTVTAIPKATAELSTSTLVTNRETTTITQALEVQGSTISSAVSSTEEDLGFDDIQECNHETDILVLLDPNINSIAEFEKRRNILLELTISLPKRFKLAISNLDKGFTNGKELLLSYISGLKLEEVKNSDPITLLGQLPDSSSVIYIDGSDQSLLTSGFNRFADFAVITSKKRVQLFQEKYKTFQFDLIDASGPRFYTWAFRCMVALKKPENVEVKRQIKSADNSNNITPDSHNSSPAEIELFIDSNNDTECRTDVIFVLDTSQSVEARFQDQLQVIADFIASAPQSDFESRVKVGLVTFNNEAKTILDLSQFRTKEVIVNTVLSIEHTGGPTSLVKGVEEVLNLIKLTQDLARRLTIVLVSDGNSQDEWSKVLSTSNSLRQIKGEVFTVAVSNDYFLRELELYAGNKDRVYVEGRLPQFLSALKGSSIICESKKENIIPQNIASKCNGDPIDLVFIVDTASTDFLSLKNSIKELINSIEGVGSRIRIALSKADRETGLVLGFREGITNSDVTFEIEKLSPSLQTSLVSAVNLAVNELLRSKRGARKIVIVVSNGSSIDQESEVTTTSMRLKDISDKIYVYNPDGKVDLLKSYINQPEGLVTSINRVKTELQKDLQCKESVKAKPSEDTSPELESKDIVIPLTEKPIFEHNECAKNKMDLIVILDASTSRENVFEHQRELALSLIERLPISKFDTHVATGINSFNEEATLGQTLSFGRDRDMVRQSIEQINYVGGSTYTSKAVNLAIDDLERNGRKDATKVIVLMNDGMSQDPWELVVQTSKRLAESGAVRFGVALGQEVDLRELQLYAGGLDRIYRDGSTEKFLHDVVSLLNKTNCGLQQDPSSITELSENELLTNTQSCQRDIDIVIFLDNSGGRLNTTRYLALDIIGSLPMNDHVKVSLVSFAGKPIIVHGLKDDNSKNNLFKIVDQLRTGVGDPNYVAALERGLEYFKANRRPDVPGLFLIIGDGNATNQEAELQSLQIRLKASPDLSVISVSNEEHVNTKKLEYLTGSEDRIFSFKQNSNFTTELMKITKGLNCDKAKSTLLSDTLEGSGLEEQELQQDAALLTEDPFGDSKIYDKKGKPDITGLQVLKQPIKPKFEDPMTKHAVTTTLPTEPTSTFSSPLNQGECAYDVLLLIDSSGSVVETFEREKRLALDILGHLPISPMNVRVAIIKFSSPSKVRTLHGFNSVQTKAHVLKKLETIRMSSGTTAIHSALQHAVNEYSTSNGARSTKATPLVIVFTDGFGNKDFLKEATALRSQVPDLFAVAINHEFPISRRGLVAITGSTNKVFTEKSIDKLHSLLRLKLKYCWL</sequence>
<dbReference type="PANTHER" id="PTHR24020:SF84">
    <property type="entry name" value="VWFA DOMAIN-CONTAINING PROTEIN"/>
    <property type="match status" value="1"/>
</dbReference>
<dbReference type="CDD" id="cd00198">
    <property type="entry name" value="vWFA"/>
    <property type="match status" value="3"/>
</dbReference>
<name>A0A7I8XC22_BURXY</name>
<gene>
    <name evidence="4" type="ORF">BXYJ_LOCUS1388</name>
</gene>
<evidence type="ECO:0000313" key="4">
    <source>
        <dbReference type="EMBL" id="CAD5209329.1"/>
    </source>
</evidence>
<dbReference type="SMART" id="SM00327">
    <property type="entry name" value="VWA"/>
    <property type="match status" value="6"/>
</dbReference>
<dbReference type="SMR" id="A0A7I8XC22"/>
<feature type="domain" description="VWFA" evidence="3">
    <location>
        <begin position="1533"/>
        <end position="1708"/>
    </location>
</feature>
<feature type="region of interest" description="Disordered" evidence="1">
    <location>
        <begin position="380"/>
        <end position="399"/>
    </location>
</feature>
<feature type="domain" description="VWFA" evidence="3">
    <location>
        <begin position="1265"/>
        <end position="1436"/>
    </location>
</feature>
<dbReference type="PANTHER" id="PTHR24020">
    <property type="entry name" value="COLLAGEN ALPHA"/>
    <property type="match status" value="1"/>
</dbReference>
<dbReference type="SUPFAM" id="SSF53300">
    <property type="entry name" value="vWA-like"/>
    <property type="match status" value="6"/>
</dbReference>